<dbReference type="PANTHER" id="PTHR36112:SF1">
    <property type="entry name" value="RIBOSOMAL RNA SMALL SUBUNIT METHYLTRANSFERASE J"/>
    <property type="match status" value="1"/>
</dbReference>
<dbReference type="Gene3D" id="3.40.50.150">
    <property type="entry name" value="Vaccinia Virus protein VP39"/>
    <property type="match status" value="1"/>
</dbReference>
<evidence type="ECO:0008006" key="3">
    <source>
        <dbReference type="Google" id="ProtNLM"/>
    </source>
</evidence>
<accession>A0ABT9ZQW2</accession>
<organism evidence="1 2">
    <name type="scientific">Evansella vedderi</name>
    <dbReference type="NCBI Taxonomy" id="38282"/>
    <lineage>
        <taxon>Bacteria</taxon>
        <taxon>Bacillati</taxon>
        <taxon>Bacillota</taxon>
        <taxon>Bacilli</taxon>
        <taxon>Bacillales</taxon>
        <taxon>Bacillaceae</taxon>
        <taxon>Evansella</taxon>
    </lineage>
</organism>
<keyword evidence="2" id="KW-1185">Reference proteome</keyword>
<dbReference type="InterPro" id="IPR029063">
    <property type="entry name" value="SAM-dependent_MTases_sf"/>
</dbReference>
<reference evidence="1 2" key="1">
    <citation type="submission" date="2023-07" db="EMBL/GenBank/DDBJ databases">
        <title>Genomic Encyclopedia of Type Strains, Phase IV (KMG-IV): sequencing the most valuable type-strain genomes for metagenomic binning, comparative biology and taxonomic classification.</title>
        <authorList>
            <person name="Goeker M."/>
        </authorList>
    </citation>
    <scope>NUCLEOTIDE SEQUENCE [LARGE SCALE GENOMIC DNA]</scope>
    <source>
        <strain evidence="1 2">DSM 9768</strain>
    </source>
</reference>
<protein>
    <recommendedName>
        <fullName evidence="3">SAM-dependent methyltransferase</fullName>
    </recommendedName>
</protein>
<dbReference type="SUPFAM" id="SSF53335">
    <property type="entry name" value="S-adenosyl-L-methionine-dependent methyltransferases"/>
    <property type="match status" value="1"/>
</dbReference>
<dbReference type="RefSeq" id="WP_307322536.1">
    <property type="nucleotide sequence ID" value="NZ_JAUSUG010000003.1"/>
</dbReference>
<dbReference type="PANTHER" id="PTHR36112">
    <property type="entry name" value="RIBOSOMAL RNA SMALL SUBUNIT METHYLTRANSFERASE J"/>
    <property type="match status" value="1"/>
</dbReference>
<dbReference type="Proteomes" id="UP001230005">
    <property type="component" value="Unassembled WGS sequence"/>
</dbReference>
<dbReference type="EMBL" id="JAUSUG010000003">
    <property type="protein sequence ID" value="MDQ0253626.1"/>
    <property type="molecule type" value="Genomic_DNA"/>
</dbReference>
<sequence length="264" mass="29772">MKDVIVTTSGRPNDSIIREAEKIAKELNIPYKSRNKQSVDGMIAKHKASVIVVGKERITAQALQEQDPFFFHPNAAMFRAKRWMKTKEDPLVQACNLKEGDSFLDATMGLASDAIIASLATGPNGEVIGIEESEMIAFIVKSGLSNYESNVSEIDEALRRIRVYSHSNLEWLRKAETDSMDVVYFDPMFEEEVSGSNGFDPMRPFTVKSSFTEEVLEEAKRVAKKRVVLKDHFRSDRFQKFGFSVQVRPSATYHFGTIEMEGSN</sequence>
<proteinExistence type="predicted"/>
<evidence type="ECO:0000313" key="1">
    <source>
        <dbReference type="EMBL" id="MDQ0253626.1"/>
    </source>
</evidence>
<dbReference type="InterPro" id="IPR007536">
    <property type="entry name" value="16SrRNA_methylTrfase_J"/>
</dbReference>
<name>A0ABT9ZQW2_9BACI</name>
<dbReference type="Pfam" id="PF04445">
    <property type="entry name" value="SAM_MT"/>
    <property type="match status" value="1"/>
</dbReference>
<comment type="caution">
    <text evidence="1">The sequence shown here is derived from an EMBL/GenBank/DDBJ whole genome shotgun (WGS) entry which is preliminary data.</text>
</comment>
<evidence type="ECO:0000313" key="2">
    <source>
        <dbReference type="Proteomes" id="UP001230005"/>
    </source>
</evidence>
<gene>
    <name evidence="1" type="ORF">J2S74_000998</name>
</gene>